<dbReference type="InterPro" id="IPR018604">
    <property type="entry name" value="YycI-like"/>
</dbReference>
<sequence>MQWSHIKTLFILSFLVLNIYLLFQFIDKQQDMDIPELEVNDLNLDEQLDQENITVSADTDFEVPELSYISSTQKEFTQTEIRELNDIDDIDAAKSVDNKLLTVEFSSPLEIPENLERGDLSDLVSPYVLNASEFSFGTWNHDLNIIVFYQNKEGYPLYLNQHAMLTFYVNDDREITHYTQTMVGDASTQGSTSLNTPKIAIGTLLHNRFLNAEEEVTDVTYGYYSRIEEEGEGTQVFAPTYKITVAEEDEENDYFVNAAESFTYPGNYTEYFTTKMFEEKYLQKLYSMSEDDEEIADDLISIIEDKIELYRSEPE</sequence>
<feature type="transmembrane region" description="Helical" evidence="1">
    <location>
        <begin position="6"/>
        <end position="23"/>
    </location>
</feature>
<comment type="caution">
    <text evidence="3">The sequence shown here is derived from an EMBL/GenBank/DDBJ whole genome shotgun (WGS) entry which is preliminary data.</text>
</comment>
<reference evidence="4" key="1">
    <citation type="journal article" date="2019" name="Int. J. Syst. Evol. Microbiol.">
        <title>The Global Catalogue of Microorganisms (GCM) 10K type strain sequencing project: providing services to taxonomists for standard genome sequencing and annotation.</title>
        <authorList>
            <consortium name="The Broad Institute Genomics Platform"/>
            <consortium name="The Broad Institute Genome Sequencing Center for Infectious Disease"/>
            <person name="Wu L."/>
            <person name="Ma J."/>
        </authorList>
    </citation>
    <scope>NUCLEOTIDE SEQUENCE [LARGE SCALE GENOMIC DNA]</scope>
    <source>
        <strain evidence="4">CCUG 37257</strain>
    </source>
</reference>
<proteinExistence type="predicted"/>
<keyword evidence="4" id="KW-1185">Reference proteome</keyword>
<keyword evidence="1" id="KW-1133">Transmembrane helix</keyword>
<keyword evidence="1" id="KW-0472">Membrane</keyword>
<evidence type="ECO:0000259" key="2">
    <source>
        <dbReference type="Pfam" id="PF09648"/>
    </source>
</evidence>
<dbReference type="Gene3D" id="3.30.310.160">
    <property type="entry name" value="YycH protein, domain 2"/>
    <property type="match status" value="1"/>
</dbReference>
<evidence type="ECO:0000256" key="1">
    <source>
        <dbReference type="SAM" id="Phobius"/>
    </source>
</evidence>
<accession>A0ABV9JSX7</accession>
<organism evidence="3 4">
    <name type="scientific">Oceanobacillus aidingensis</name>
    <dbReference type="NCBI Taxonomy" id="645964"/>
    <lineage>
        <taxon>Bacteria</taxon>
        <taxon>Bacillati</taxon>
        <taxon>Bacillota</taxon>
        <taxon>Bacilli</taxon>
        <taxon>Bacillales</taxon>
        <taxon>Bacillaceae</taxon>
        <taxon>Oceanobacillus</taxon>
    </lineage>
</organism>
<protein>
    <submittedName>
        <fullName evidence="3">Two-component system regulatory protein YycI</fullName>
    </submittedName>
</protein>
<keyword evidence="1" id="KW-0812">Transmembrane</keyword>
<dbReference type="Pfam" id="PF09648">
    <property type="entry name" value="YycI"/>
    <property type="match status" value="1"/>
</dbReference>
<dbReference type="EMBL" id="JBHSFT010000001">
    <property type="protein sequence ID" value="MFC4660806.1"/>
    <property type="molecule type" value="Genomic_DNA"/>
</dbReference>
<evidence type="ECO:0000313" key="3">
    <source>
        <dbReference type="EMBL" id="MFC4660806.1"/>
    </source>
</evidence>
<feature type="domain" description="Regulatory protein YycH-like" evidence="2">
    <location>
        <begin position="42"/>
        <end position="258"/>
    </location>
</feature>
<dbReference type="RefSeq" id="WP_379542105.1">
    <property type="nucleotide sequence ID" value="NZ_JBHSFT010000001.1"/>
</dbReference>
<dbReference type="InterPro" id="IPR042274">
    <property type="entry name" value="YycH/YycI_2"/>
</dbReference>
<name>A0ABV9JSX7_9BACI</name>
<evidence type="ECO:0000313" key="4">
    <source>
        <dbReference type="Proteomes" id="UP001595988"/>
    </source>
</evidence>
<dbReference type="Proteomes" id="UP001595988">
    <property type="component" value="Unassembled WGS sequence"/>
</dbReference>
<gene>
    <name evidence="3" type="ORF">ACFO3P_00975</name>
</gene>